<protein>
    <submittedName>
        <fullName evidence="1">Uncharacterized protein</fullName>
    </submittedName>
</protein>
<organism evidence="1 2">
    <name type="scientific">Trichinella nelsoni</name>
    <dbReference type="NCBI Taxonomy" id="6336"/>
    <lineage>
        <taxon>Eukaryota</taxon>
        <taxon>Metazoa</taxon>
        <taxon>Ecdysozoa</taxon>
        <taxon>Nematoda</taxon>
        <taxon>Enoplea</taxon>
        <taxon>Dorylaimia</taxon>
        <taxon>Trichinellida</taxon>
        <taxon>Trichinellidae</taxon>
        <taxon>Trichinella</taxon>
    </lineage>
</organism>
<evidence type="ECO:0000313" key="1">
    <source>
        <dbReference type="EMBL" id="KRX25009.1"/>
    </source>
</evidence>
<proteinExistence type="predicted"/>
<dbReference type="Proteomes" id="UP000054630">
    <property type="component" value="Unassembled WGS sequence"/>
</dbReference>
<dbReference type="AlphaFoldDB" id="A0A0V0SEC1"/>
<reference evidence="1 2" key="1">
    <citation type="submission" date="2015-01" db="EMBL/GenBank/DDBJ databases">
        <title>Evolution of Trichinella species and genotypes.</title>
        <authorList>
            <person name="Korhonen P.K."/>
            <person name="Edoardo P."/>
            <person name="Giuseppe L.R."/>
            <person name="Gasser R.B."/>
        </authorList>
    </citation>
    <scope>NUCLEOTIDE SEQUENCE [LARGE SCALE GENOMIC DNA]</scope>
    <source>
        <strain evidence="1">ISS37</strain>
    </source>
</reference>
<name>A0A0V0SEC1_9BILA</name>
<evidence type="ECO:0000313" key="2">
    <source>
        <dbReference type="Proteomes" id="UP000054630"/>
    </source>
</evidence>
<comment type="caution">
    <text evidence="1">The sequence shown here is derived from an EMBL/GenBank/DDBJ whole genome shotgun (WGS) entry which is preliminary data.</text>
</comment>
<accession>A0A0V0SEC1</accession>
<gene>
    <name evidence="1" type="ORF">T07_2557</name>
</gene>
<dbReference type="EMBL" id="JYDL01000014">
    <property type="protein sequence ID" value="KRX25009.1"/>
    <property type="molecule type" value="Genomic_DNA"/>
</dbReference>
<sequence>MADFMIFDVTAVAKLLLKKSSDLCSEYFGDSSIVKLASFVLNAGMGCSSSTELADRHIIEGRRFFGLKLRLSVGGELSLRSTLAIDDHIPELRFISAMFNFSAVFTRVSVNFRSLGDRIICITSTPEFELSSTRAWMTLMHTDTNAKPIIKIGKPSSVIPVLSGTTSPNPIVLSEMKKK</sequence>
<keyword evidence="2" id="KW-1185">Reference proteome</keyword>